<reference evidence="9" key="1">
    <citation type="submission" date="2021-03" db="EMBL/GenBank/DDBJ databases">
        <authorList>
            <person name="Wang G."/>
        </authorList>
    </citation>
    <scope>NUCLEOTIDE SEQUENCE</scope>
    <source>
        <strain evidence="9">KCTC 12899</strain>
    </source>
</reference>
<evidence type="ECO:0000256" key="3">
    <source>
        <dbReference type="ARBA" id="ARBA00022475"/>
    </source>
</evidence>
<evidence type="ECO:0000259" key="8">
    <source>
        <dbReference type="Pfam" id="PF09335"/>
    </source>
</evidence>
<evidence type="ECO:0000256" key="7">
    <source>
        <dbReference type="RuleBase" id="RU367016"/>
    </source>
</evidence>
<organism evidence="9 10">
    <name type="scientific">Acanthopleuribacter pedis</name>
    <dbReference type="NCBI Taxonomy" id="442870"/>
    <lineage>
        <taxon>Bacteria</taxon>
        <taxon>Pseudomonadati</taxon>
        <taxon>Acidobacteriota</taxon>
        <taxon>Holophagae</taxon>
        <taxon>Acanthopleuribacterales</taxon>
        <taxon>Acanthopleuribacteraceae</taxon>
        <taxon>Acanthopleuribacter</taxon>
    </lineage>
</organism>
<gene>
    <name evidence="9" type="ORF">J3U88_13960</name>
</gene>
<feature type="transmembrane region" description="Helical" evidence="7">
    <location>
        <begin position="32"/>
        <end position="56"/>
    </location>
</feature>
<keyword evidence="10" id="KW-1185">Reference proteome</keyword>
<keyword evidence="5 7" id="KW-1133">Transmembrane helix</keyword>
<comment type="subcellular location">
    <subcellularLocation>
        <location evidence="1 7">Cell membrane</location>
        <topology evidence="1 7">Multi-pass membrane protein</topology>
    </subcellularLocation>
</comment>
<comment type="caution">
    <text evidence="9">The sequence shown here is derived from an EMBL/GenBank/DDBJ whole genome shotgun (WGS) entry which is preliminary data.</text>
</comment>
<dbReference type="Pfam" id="PF09335">
    <property type="entry name" value="VTT_dom"/>
    <property type="match status" value="1"/>
</dbReference>
<evidence type="ECO:0000256" key="1">
    <source>
        <dbReference type="ARBA" id="ARBA00004651"/>
    </source>
</evidence>
<comment type="caution">
    <text evidence="7">Lacks conserved residue(s) required for the propagation of feature annotation.</text>
</comment>
<dbReference type="GO" id="GO:0005886">
    <property type="term" value="C:plasma membrane"/>
    <property type="evidence" value="ECO:0007669"/>
    <property type="project" value="UniProtKB-SubCell"/>
</dbReference>
<dbReference type="PANTHER" id="PTHR30353:SF15">
    <property type="entry name" value="INNER MEMBRANE PROTEIN YABI"/>
    <property type="match status" value="1"/>
</dbReference>
<protein>
    <submittedName>
        <fullName evidence="9">VTT domain-containing protein</fullName>
    </submittedName>
</protein>
<dbReference type="AlphaFoldDB" id="A0A8J7Q780"/>
<feature type="transmembrane region" description="Helical" evidence="7">
    <location>
        <begin position="116"/>
        <end position="135"/>
    </location>
</feature>
<dbReference type="PANTHER" id="PTHR30353">
    <property type="entry name" value="INNER MEMBRANE PROTEIN DEDA-RELATED"/>
    <property type="match status" value="1"/>
</dbReference>
<evidence type="ECO:0000313" key="9">
    <source>
        <dbReference type="EMBL" id="MBO1319576.1"/>
    </source>
</evidence>
<evidence type="ECO:0000313" key="10">
    <source>
        <dbReference type="Proteomes" id="UP000664417"/>
    </source>
</evidence>
<dbReference type="InterPro" id="IPR032818">
    <property type="entry name" value="DedA-like"/>
</dbReference>
<name>A0A8J7Q780_9BACT</name>
<accession>A0A8J7Q780</accession>
<evidence type="ECO:0000256" key="6">
    <source>
        <dbReference type="ARBA" id="ARBA00023136"/>
    </source>
</evidence>
<dbReference type="EMBL" id="JAFREP010000013">
    <property type="protein sequence ID" value="MBO1319576.1"/>
    <property type="molecule type" value="Genomic_DNA"/>
</dbReference>
<feature type="domain" description="VTT" evidence="8">
    <location>
        <begin position="33"/>
        <end position="133"/>
    </location>
</feature>
<sequence>MMMGLLLVFLGSFFEGEISLVAIVWFRETLQLNWASIAGLAWLGTFLYDAFAFECGRRHGKSLRERWPALEKRAGKIFGWMERYPSFFVFVLRFQIGLRTLANGIIGQSGMSRARFLGINALAVTLWVPFVLLLAEIFRIIAGAILQAAMAG</sequence>
<keyword evidence="6 7" id="KW-0472">Membrane</keyword>
<proteinExistence type="inferred from homology"/>
<evidence type="ECO:0000256" key="5">
    <source>
        <dbReference type="ARBA" id="ARBA00022989"/>
    </source>
</evidence>
<dbReference type="InterPro" id="IPR032816">
    <property type="entry name" value="VTT_dom"/>
</dbReference>
<keyword evidence="3 7" id="KW-1003">Cell membrane</keyword>
<keyword evidence="4 7" id="KW-0812">Transmembrane</keyword>
<dbReference type="Proteomes" id="UP000664417">
    <property type="component" value="Unassembled WGS sequence"/>
</dbReference>
<evidence type="ECO:0000256" key="2">
    <source>
        <dbReference type="ARBA" id="ARBA00010792"/>
    </source>
</evidence>
<evidence type="ECO:0000256" key="4">
    <source>
        <dbReference type="ARBA" id="ARBA00022692"/>
    </source>
</evidence>
<comment type="similarity">
    <text evidence="2 7">Belongs to the DedA family.</text>
</comment>